<evidence type="ECO:0000313" key="3">
    <source>
        <dbReference type="Proteomes" id="UP001152888"/>
    </source>
</evidence>
<accession>A0A9P0Q6W0</accession>
<keyword evidence="3" id="KW-1185">Reference proteome</keyword>
<dbReference type="Pfam" id="PF13843">
    <property type="entry name" value="DDE_Tnp_1_7"/>
    <property type="match status" value="2"/>
</dbReference>
<feature type="domain" description="PiggyBac transposable element-derived protein" evidence="1">
    <location>
        <begin position="1"/>
        <end position="50"/>
    </location>
</feature>
<sequence>MIPYQGRLVFKQYNPMKTHKYGIKVFKLCCDNGYTWNLSIYAGKEKEQAKNRNRAGNPVSVTKKKLKKGEITAKENERGICILKWRDKRDVLVLSTCHTDDTVHGVDTLFTSRKP</sequence>
<dbReference type="PANTHER" id="PTHR46599">
    <property type="entry name" value="PIGGYBAC TRANSPOSABLE ELEMENT-DERIVED PROTEIN 4"/>
    <property type="match status" value="1"/>
</dbReference>
<dbReference type="OrthoDB" id="6778319at2759"/>
<dbReference type="AlphaFoldDB" id="A0A9P0Q6W0"/>
<comment type="caution">
    <text evidence="2">The sequence shown here is derived from an EMBL/GenBank/DDBJ whole genome shotgun (WGS) entry which is preliminary data.</text>
</comment>
<gene>
    <name evidence="2" type="ORF">ACAOBT_LOCUS30388</name>
</gene>
<name>A0A9P0Q6W0_ACAOB</name>
<dbReference type="PANTHER" id="PTHR46599:SF3">
    <property type="entry name" value="PIGGYBAC TRANSPOSABLE ELEMENT-DERIVED PROTEIN 4"/>
    <property type="match status" value="1"/>
</dbReference>
<dbReference type="InterPro" id="IPR029526">
    <property type="entry name" value="PGBD"/>
</dbReference>
<evidence type="ECO:0000313" key="2">
    <source>
        <dbReference type="EMBL" id="CAH2008658.1"/>
    </source>
</evidence>
<dbReference type="EMBL" id="CAKOFQ010007826">
    <property type="protein sequence ID" value="CAH2008658.1"/>
    <property type="molecule type" value="Genomic_DNA"/>
</dbReference>
<reference evidence="2" key="1">
    <citation type="submission" date="2022-03" db="EMBL/GenBank/DDBJ databases">
        <authorList>
            <person name="Sayadi A."/>
        </authorList>
    </citation>
    <scope>NUCLEOTIDE SEQUENCE</scope>
</reference>
<proteinExistence type="predicted"/>
<protein>
    <recommendedName>
        <fullName evidence="1">PiggyBac transposable element-derived protein domain-containing protein</fullName>
    </recommendedName>
</protein>
<feature type="domain" description="PiggyBac transposable element-derived protein" evidence="1">
    <location>
        <begin position="51"/>
        <end position="104"/>
    </location>
</feature>
<organism evidence="2 3">
    <name type="scientific">Acanthoscelides obtectus</name>
    <name type="common">Bean weevil</name>
    <name type="synonym">Bruchus obtectus</name>
    <dbReference type="NCBI Taxonomy" id="200917"/>
    <lineage>
        <taxon>Eukaryota</taxon>
        <taxon>Metazoa</taxon>
        <taxon>Ecdysozoa</taxon>
        <taxon>Arthropoda</taxon>
        <taxon>Hexapoda</taxon>
        <taxon>Insecta</taxon>
        <taxon>Pterygota</taxon>
        <taxon>Neoptera</taxon>
        <taxon>Endopterygota</taxon>
        <taxon>Coleoptera</taxon>
        <taxon>Polyphaga</taxon>
        <taxon>Cucujiformia</taxon>
        <taxon>Chrysomeloidea</taxon>
        <taxon>Chrysomelidae</taxon>
        <taxon>Bruchinae</taxon>
        <taxon>Bruchini</taxon>
        <taxon>Acanthoscelides</taxon>
    </lineage>
</organism>
<evidence type="ECO:0000259" key="1">
    <source>
        <dbReference type="Pfam" id="PF13843"/>
    </source>
</evidence>
<dbReference type="Proteomes" id="UP001152888">
    <property type="component" value="Unassembled WGS sequence"/>
</dbReference>